<evidence type="ECO:0000256" key="3">
    <source>
        <dbReference type="SAM" id="MobiDB-lite"/>
    </source>
</evidence>
<dbReference type="InterPro" id="IPR039537">
    <property type="entry name" value="Retrotran_Ty1/copia-like"/>
</dbReference>
<dbReference type="PANTHER" id="PTHR42648">
    <property type="entry name" value="TRANSPOSASE, PUTATIVE-RELATED"/>
    <property type="match status" value="1"/>
</dbReference>
<feature type="region of interest" description="Disordered" evidence="3">
    <location>
        <begin position="223"/>
        <end position="242"/>
    </location>
</feature>
<dbReference type="SUPFAM" id="SSF53098">
    <property type="entry name" value="Ribonuclease H-like"/>
    <property type="match status" value="1"/>
</dbReference>
<dbReference type="Proteomes" id="UP001151760">
    <property type="component" value="Unassembled WGS sequence"/>
</dbReference>
<keyword evidence="6" id="KW-1185">Reference proteome</keyword>
<dbReference type="PROSITE" id="PS50994">
    <property type="entry name" value="INTEGRASE"/>
    <property type="match status" value="1"/>
</dbReference>
<dbReference type="EMBL" id="BQNB010011856">
    <property type="protein sequence ID" value="GJS96040.1"/>
    <property type="molecule type" value="Genomic_DNA"/>
</dbReference>
<feature type="compositionally biased region" description="Polar residues" evidence="3">
    <location>
        <begin position="223"/>
        <end position="235"/>
    </location>
</feature>
<keyword evidence="2" id="KW-0378">Hydrolase</keyword>
<evidence type="ECO:0000256" key="2">
    <source>
        <dbReference type="ARBA" id="ARBA00022801"/>
    </source>
</evidence>
<evidence type="ECO:0000313" key="5">
    <source>
        <dbReference type="EMBL" id="GJS96040.1"/>
    </source>
</evidence>
<feature type="compositionally biased region" description="Polar residues" evidence="3">
    <location>
        <begin position="38"/>
        <end position="51"/>
    </location>
</feature>
<evidence type="ECO:0000259" key="4">
    <source>
        <dbReference type="PROSITE" id="PS50994"/>
    </source>
</evidence>
<dbReference type="InterPro" id="IPR036397">
    <property type="entry name" value="RNaseH_sf"/>
</dbReference>
<reference evidence="5" key="2">
    <citation type="submission" date="2022-01" db="EMBL/GenBank/DDBJ databases">
        <authorList>
            <person name="Yamashiro T."/>
            <person name="Shiraishi A."/>
            <person name="Satake H."/>
            <person name="Nakayama K."/>
        </authorList>
    </citation>
    <scope>NUCLEOTIDE SEQUENCE</scope>
</reference>
<gene>
    <name evidence="5" type="ORF">Tco_0803008</name>
</gene>
<protein>
    <submittedName>
        <fullName evidence="5">Retrovirus-related pol polyprotein from transposon TNT 1-94</fullName>
    </submittedName>
</protein>
<feature type="region of interest" description="Disordered" evidence="3">
    <location>
        <begin position="1"/>
        <end position="82"/>
    </location>
</feature>
<dbReference type="InterPro" id="IPR001584">
    <property type="entry name" value="Integrase_cat-core"/>
</dbReference>
<accession>A0ABQ5A4F9</accession>
<dbReference type="Gene3D" id="3.30.420.10">
    <property type="entry name" value="Ribonuclease H-like superfamily/Ribonuclease H"/>
    <property type="match status" value="1"/>
</dbReference>
<dbReference type="InterPro" id="IPR012337">
    <property type="entry name" value="RNaseH-like_sf"/>
</dbReference>
<reference evidence="5" key="1">
    <citation type="journal article" date="2022" name="Int. J. Mol. Sci.">
        <title>Draft Genome of Tanacetum Coccineum: Genomic Comparison of Closely Related Tanacetum-Family Plants.</title>
        <authorList>
            <person name="Yamashiro T."/>
            <person name="Shiraishi A."/>
            <person name="Nakayama K."/>
            <person name="Satake H."/>
        </authorList>
    </citation>
    <scope>NUCLEOTIDE SEQUENCE</scope>
</reference>
<sequence>MKERENRMSLPSELERRVRDKSSLVSQPHVVTKKDVNSDSNGLSSTGVDNTAKTRRPQPRSNTKNDRVPSASKSSCNKNKEVEVEEHPRNLLLSKNKKHIVICMYQRYKLLFGNDKSEVVCAMCKQCLITANHDGYFVEGSPLQLGHNLVLVGLFYDSDLEVAFRRNIVLSKDEAPEVIKTFLSDLLVLIQSPTVYHLKNRDNGTEFQKSNLKEYFDSVGISHQTSSVRTPQQNGVVERRNQENVRDDIGALYKKLCMLIFIGGQPSSAPRTAPAAQAPQVLQTPTATTTTADTTPTPTNSSSQATNFSNTSQDVDELETLTTLLQHHRNYSSEQFYDIGINCDPMVTCACYAFNDSIWNQRNVKRLMTVLQRIESMQEELLQFKRLDVWVLVPLPDNIKPLTLKWLLKNKHDEENTVIRNKTRLVVRGYRQEEGIDFEESSLLLLEWKAIRIFLALCAHKIVHYVSNDMKTAFFHVKKQLYGLKQAQAWYDELSMFLLQESLFKGTIDPTLFIRRFDDDILGYRYRLNQPRSSKRLKGSFRYLRATVNTGLWYTKDSAGPSGNKKTVHALGLSAEAEYVSYPFAVPKFFGYADKS</sequence>
<keyword evidence="1" id="KW-0479">Metal-binding</keyword>
<name>A0ABQ5A4F9_9ASTR</name>
<feature type="compositionally biased region" description="Low complexity" evidence="3">
    <location>
        <begin position="269"/>
        <end position="306"/>
    </location>
</feature>
<comment type="caution">
    <text evidence="5">The sequence shown here is derived from an EMBL/GenBank/DDBJ whole genome shotgun (WGS) entry which is preliminary data.</text>
</comment>
<proteinExistence type="predicted"/>
<feature type="compositionally biased region" description="Basic and acidic residues" evidence="3">
    <location>
        <begin position="1"/>
        <end position="22"/>
    </location>
</feature>
<feature type="region of interest" description="Disordered" evidence="3">
    <location>
        <begin position="269"/>
        <end position="312"/>
    </location>
</feature>
<feature type="domain" description="Integrase catalytic" evidence="4">
    <location>
        <begin position="202"/>
        <end position="242"/>
    </location>
</feature>
<evidence type="ECO:0000256" key="1">
    <source>
        <dbReference type="ARBA" id="ARBA00022723"/>
    </source>
</evidence>
<evidence type="ECO:0000313" key="6">
    <source>
        <dbReference type="Proteomes" id="UP001151760"/>
    </source>
</evidence>
<dbReference type="InterPro" id="IPR013103">
    <property type="entry name" value="RVT_2"/>
</dbReference>
<organism evidence="5 6">
    <name type="scientific">Tanacetum coccineum</name>
    <dbReference type="NCBI Taxonomy" id="301880"/>
    <lineage>
        <taxon>Eukaryota</taxon>
        <taxon>Viridiplantae</taxon>
        <taxon>Streptophyta</taxon>
        <taxon>Embryophyta</taxon>
        <taxon>Tracheophyta</taxon>
        <taxon>Spermatophyta</taxon>
        <taxon>Magnoliopsida</taxon>
        <taxon>eudicotyledons</taxon>
        <taxon>Gunneridae</taxon>
        <taxon>Pentapetalae</taxon>
        <taxon>asterids</taxon>
        <taxon>campanulids</taxon>
        <taxon>Asterales</taxon>
        <taxon>Asteraceae</taxon>
        <taxon>Asteroideae</taxon>
        <taxon>Anthemideae</taxon>
        <taxon>Anthemidinae</taxon>
        <taxon>Tanacetum</taxon>
    </lineage>
</organism>
<dbReference type="Pfam" id="PF07727">
    <property type="entry name" value="RVT_2"/>
    <property type="match status" value="1"/>
</dbReference>
<dbReference type="PANTHER" id="PTHR42648:SF31">
    <property type="entry name" value="RNA-DIRECTED DNA POLYMERASE"/>
    <property type="match status" value="1"/>
</dbReference>